<keyword evidence="2" id="KW-1185">Reference proteome</keyword>
<dbReference type="EMBL" id="JASFZW010000001">
    <property type="protein sequence ID" value="KAK2080439.1"/>
    <property type="molecule type" value="Genomic_DNA"/>
</dbReference>
<dbReference type="Gene3D" id="3.40.140.10">
    <property type="entry name" value="Cytidine Deaminase, domain 2"/>
    <property type="match status" value="1"/>
</dbReference>
<comment type="caution">
    <text evidence="1">The sequence shown here is derived from an EMBL/GenBank/DDBJ whole genome shotgun (WGS) entry which is preliminary data.</text>
</comment>
<dbReference type="InterPro" id="IPR016193">
    <property type="entry name" value="Cytidine_deaminase-like"/>
</dbReference>
<organism evidence="1 2">
    <name type="scientific">Prototheca wickerhamii</name>
    <dbReference type="NCBI Taxonomy" id="3111"/>
    <lineage>
        <taxon>Eukaryota</taxon>
        <taxon>Viridiplantae</taxon>
        <taxon>Chlorophyta</taxon>
        <taxon>core chlorophytes</taxon>
        <taxon>Trebouxiophyceae</taxon>
        <taxon>Chlorellales</taxon>
        <taxon>Chlorellaceae</taxon>
        <taxon>Prototheca</taxon>
    </lineage>
</organism>
<dbReference type="AlphaFoldDB" id="A0AAD9IN77"/>
<evidence type="ECO:0008006" key="3">
    <source>
        <dbReference type="Google" id="ProtNLM"/>
    </source>
</evidence>
<accession>A0AAD9IN77</accession>
<dbReference type="SUPFAM" id="SSF53927">
    <property type="entry name" value="Cytidine deaminase-like"/>
    <property type="match status" value="1"/>
</dbReference>
<name>A0AAD9IN77_PROWI</name>
<dbReference type="GO" id="GO:0003824">
    <property type="term" value="F:catalytic activity"/>
    <property type="evidence" value="ECO:0007669"/>
    <property type="project" value="InterPro"/>
</dbReference>
<sequence length="106" mass="12189">MEHPNPDLMRRAIELSAQGGLKERTGGVFGAIVARKDTGEIVGEGFNRDGATYKDVKEYGKFEDEDFMAELFKPIEEKKVPIKEYMREEACEPWKEYQSLPDTVHY</sequence>
<dbReference type="Proteomes" id="UP001255856">
    <property type="component" value="Unassembled WGS sequence"/>
</dbReference>
<evidence type="ECO:0000313" key="1">
    <source>
        <dbReference type="EMBL" id="KAK2080439.1"/>
    </source>
</evidence>
<protein>
    <recommendedName>
        <fullName evidence="3">CMP/dCMP-type deaminase domain-containing protein</fullName>
    </recommendedName>
</protein>
<reference evidence="1" key="1">
    <citation type="submission" date="2021-01" db="EMBL/GenBank/DDBJ databases">
        <authorList>
            <person name="Eckstrom K.M.E."/>
        </authorList>
    </citation>
    <scope>NUCLEOTIDE SEQUENCE</scope>
    <source>
        <strain evidence="1">UVCC 0001</strain>
    </source>
</reference>
<gene>
    <name evidence="1" type="ORF">QBZ16_000292</name>
</gene>
<evidence type="ECO:0000313" key="2">
    <source>
        <dbReference type="Proteomes" id="UP001255856"/>
    </source>
</evidence>
<proteinExistence type="predicted"/>